<comment type="caution">
    <text evidence="4">The sequence shown here is derived from an EMBL/GenBank/DDBJ whole genome shotgun (WGS) entry which is preliminary data.</text>
</comment>
<dbReference type="Proteomes" id="UP000585050">
    <property type="component" value="Unassembled WGS sequence"/>
</dbReference>
<organism evidence="4 5">
    <name type="scientific">Flammeovirga agarivorans</name>
    <dbReference type="NCBI Taxonomy" id="2726742"/>
    <lineage>
        <taxon>Bacteria</taxon>
        <taxon>Pseudomonadati</taxon>
        <taxon>Bacteroidota</taxon>
        <taxon>Cytophagia</taxon>
        <taxon>Cytophagales</taxon>
        <taxon>Flammeovirgaceae</taxon>
        <taxon>Flammeovirga</taxon>
    </lineage>
</organism>
<dbReference type="InterPro" id="IPR007450">
    <property type="entry name" value="BamE_dom"/>
</dbReference>
<keyword evidence="5" id="KW-1185">Reference proteome</keyword>
<dbReference type="Gene3D" id="3.30.1450.10">
    <property type="match status" value="1"/>
</dbReference>
<sequence length="129" mass="14527">MKYLKQITFLGLIACNSLMFSCAKPSGITQDEFDMKTWKNDPNACHGDREKLEKDFISVKDKLLGSGISEVRSVLGKPDRVDLDKRSTKQYVYYVTSGSQCGSTGNVEGKRYKIYFDALETVREVAPIL</sequence>
<accession>A0A7X8XV71</accession>
<dbReference type="Pfam" id="PF04355">
    <property type="entry name" value="BamE"/>
    <property type="match status" value="1"/>
</dbReference>
<evidence type="ECO:0000313" key="4">
    <source>
        <dbReference type="EMBL" id="NLR91038.1"/>
    </source>
</evidence>
<dbReference type="PROSITE" id="PS51257">
    <property type="entry name" value="PROKAR_LIPOPROTEIN"/>
    <property type="match status" value="1"/>
</dbReference>
<evidence type="ECO:0000313" key="5">
    <source>
        <dbReference type="Proteomes" id="UP000585050"/>
    </source>
</evidence>
<dbReference type="InterPro" id="IPR037873">
    <property type="entry name" value="BamE-like"/>
</dbReference>
<keyword evidence="2" id="KW-0472">Membrane</keyword>
<dbReference type="GO" id="GO:0019867">
    <property type="term" value="C:outer membrane"/>
    <property type="evidence" value="ECO:0007669"/>
    <property type="project" value="InterPro"/>
</dbReference>
<gene>
    <name evidence="4" type="ORF">HGP29_07455</name>
</gene>
<feature type="domain" description="Outer membrane protein assembly factor BamE" evidence="3">
    <location>
        <begin position="69"/>
        <end position="124"/>
    </location>
</feature>
<evidence type="ECO:0000256" key="2">
    <source>
        <dbReference type="ARBA" id="ARBA00023136"/>
    </source>
</evidence>
<protein>
    <submittedName>
        <fullName evidence="4">Outer membrane protein assembly factor BamE</fullName>
    </submittedName>
</protein>
<proteinExistence type="predicted"/>
<evidence type="ECO:0000256" key="1">
    <source>
        <dbReference type="ARBA" id="ARBA00022729"/>
    </source>
</evidence>
<dbReference type="AlphaFoldDB" id="A0A7X8XV71"/>
<dbReference type="RefSeq" id="WP_168881742.1">
    <property type="nucleotide sequence ID" value="NZ_JABAIL010000002.1"/>
</dbReference>
<dbReference type="EMBL" id="JABAIL010000002">
    <property type="protein sequence ID" value="NLR91038.1"/>
    <property type="molecule type" value="Genomic_DNA"/>
</dbReference>
<evidence type="ECO:0000259" key="3">
    <source>
        <dbReference type="Pfam" id="PF04355"/>
    </source>
</evidence>
<keyword evidence="1" id="KW-0732">Signal</keyword>
<reference evidence="4 5" key="1">
    <citation type="submission" date="2020-04" db="EMBL/GenBank/DDBJ databases">
        <title>Flammeovirga sp. SR4, a novel species isolated from seawater.</title>
        <authorList>
            <person name="Wang X."/>
        </authorList>
    </citation>
    <scope>NUCLEOTIDE SEQUENCE [LARGE SCALE GENOMIC DNA]</scope>
    <source>
        <strain evidence="4 5">SR4</strain>
    </source>
</reference>
<name>A0A7X8XV71_9BACT</name>